<dbReference type="EMBL" id="CM043794">
    <property type="protein sequence ID" value="KAI4819130.1"/>
    <property type="molecule type" value="Genomic_DNA"/>
</dbReference>
<keyword evidence="2" id="KW-1185">Reference proteome</keyword>
<sequence length="124" mass="14721">MADENEALKMQVRERQLQLEVLQLRSRFGIQRLAGSDEDIRFYTRFATYKHFLAFWKLVEPSANTKMVRITNANSASSWDSSQPTTTTPRYEEEKTDEVKQRLLSHMFQVQSRIPRHKEKKKKT</sequence>
<comment type="caution">
    <text evidence="1">The sequence shown here is derived from an EMBL/GenBank/DDBJ whole genome shotgun (WGS) entry which is preliminary data.</text>
</comment>
<evidence type="ECO:0000313" key="2">
    <source>
        <dbReference type="Proteomes" id="UP001057452"/>
    </source>
</evidence>
<protein>
    <submittedName>
        <fullName evidence="1">Uncharacterized protein</fullName>
    </submittedName>
</protein>
<organism evidence="1 2">
    <name type="scientific">Chaenocephalus aceratus</name>
    <name type="common">Blackfin icefish</name>
    <name type="synonym">Chaenichthys aceratus</name>
    <dbReference type="NCBI Taxonomy" id="36190"/>
    <lineage>
        <taxon>Eukaryota</taxon>
        <taxon>Metazoa</taxon>
        <taxon>Chordata</taxon>
        <taxon>Craniata</taxon>
        <taxon>Vertebrata</taxon>
        <taxon>Euteleostomi</taxon>
        <taxon>Actinopterygii</taxon>
        <taxon>Neopterygii</taxon>
        <taxon>Teleostei</taxon>
        <taxon>Neoteleostei</taxon>
        <taxon>Acanthomorphata</taxon>
        <taxon>Eupercaria</taxon>
        <taxon>Perciformes</taxon>
        <taxon>Notothenioidei</taxon>
        <taxon>Channichthyidae</taxon>
        <taxon>Chaenocephalus</taxon>
    </lineage>
</organism>
<reference evidence="1" key="1">
    <citation type="submission" date="2022-05" db="EMBL/GenBank/DDBJ databases">
        <title>Chromosome-level genome of Chaenocephalus aceratus.</title>
        <authorList>
            <person name="Park H."/>
        </authorList>
    </citation>
    <scope>NUCLEOTIDE SEQUENCE</scope>
    <source>
        <strain evidence="1">KU_202001</strain>
    </source>
</reference>
<name>A0ACB9X020_CHAAC</name>
<evidence type="ECO:0000313" key="1">
    <source>
        <dbReference type="EMBL" id="KAI4819130.1"/>
    </source>
</evidence>
<accession>A0ACB9X020</accession>
<gene>
    <name evidence="1" type="ORF">KUCAC02_004407</name>
</gene>
<proteinExistence type="predicted"/>
<dbReference type="Proteomes" id="UP001057452">
    <property type="component" value="Chromosome 10"/>
</dbReference>